<dbReference type="Pfam" id="PF05063">
    <property type="entry name" value="MT-A70"/>
    <property type="match status" value="1"/>
</dbReference>
<dbReference type="GO" id="GO:0003676">
    <property type="term" value="F:nucleic acid binding"/>
    <property type="evidence" value="ECO:0007669"/>
    <property type="project" value="InterPro"/>
</dbReference>
<dbReference type="GO" id="GO:0032259">
    <property type="term" value="P:methylation"/>
    <property type="evidence" value="ECO:0007669"/>
    <property type="project" value="InterPro"/>
</dbReference>
<dbReference type="PANTHER" id="PTHR12829">
    <property type="entry name" value="N6-ADENOSINE-METHYLTRANSFERASE"/>
    <property type="match status" value="1"/>
</dbReference>
<organism evidence="3 4">
    <name type="scientific">Linum trigynum</name>
    <dbReference type="NCBI Taxonomy" id="586398"/>
    <lineage>
        <taxon>Eukaryota</taxon>
        <taxon>Viridiplantae</taxon>
        <taxon>Streptophyta</taxon>
        <taxon>Embryophyta</taxon>
        <taxon>Tracheophyta</taxon>
        <taxon>Spermatophyta</taxon>
        <taxon>Magnoliopsida</taxon>
        <taxon>eudicotyledons</taxon>
        <taxon>Gunneridae</taxon>
        <taxon>Pentapetalae</taxon>
        <taxon>rosids</taxon>
        <taxon>fabids</taxon>
        <taxon>Malpighiales</taxon>
        <taxon>Linaceae</taxon>
        <taxon>Linum</taxon>
    </lineage>
</organism>
<dbReference type="GO" id="GO:0008168">
    <property type="term" value="F:methyltransferase activity"/>
    <property type="evidence" value="ECO:0007669"/>
    <property type="project" value="InterPro"/>
</dbReference>
<evidence type="ECO:0000256" key="2">
    <source>
        <dbReference type="SAM" id="MobiDB-lite"/>
    </source>
</evidence>
<dbReference type="PROSITE" id="PS00092">
    <property type="entry name" value="N6_MTASE"/>
    <property type="match status" value="1"/>
</dbReference>
<accession>A0AAV2FDB3</accession>
<evidence type="ECO:0000313" key="4">
    <source>
        <dbReference type="Proteomes" id="UP001497516"/>
    </source>
</evidence>
<keyword evidence="4" id="KW-1185">Reference proteome</keyword>
<evidence type="ECO:0000256" key="1">
    <source>
        <dbReference type="PROSITE-ProRule" id="PRU00489"/>
    </source>
</evidence>
<dbReference type="InterPro" id="IPR002052">
    <property type="entry name" value="DNA_methylase_N6_adenine_CS"/>
</dbReference>
<dbReference type="GO" id="GO:0005634">
    <property type="term" value="C:nucleus"/>
    <property type="evidence" value="ECO:0007669"/>
    <property type="project" value="TreeGrafter"/>
</dbReference>
<dbReference type="InterPro" id="IPR007757">
    <property type="entry name" value="MT-A70-like"/>
</dbReference>
<dbReference type="PROSITE" id="PS51143">
    <property type="entry name" value="MT_A70"/>
    <property type="match status" value="1"/>
</dbReference>
<evidence type="ECO:0008006" key="5">
    <source>
        <dbReference type="Google" id="ProtNLM"/>
    </source>
</evidence>
<evidence type="ECO:0000313" key="3">
    <source>
        <dbReference type="EMBL" id="CAL1396271.1"/>
    </source>
</evidence>
<name>A0AAV2FDB3_9ROSI</name>
<sequence length="427" mass="48519">MAESETRDQLTSFLQSGIYRFSNSAVPVVFMDPVRVLNRSYSRVRVSPSTYYSRFFSSNVAADGVLRETELSSSSKKRKRKEKKPLTLNEREQAADQRHQQVRPMLLKAHKCLIGAAELLGVLRSLSWDSSSTAERRELTAGGTEPSFLELGKVWQAPLYEITLNVPRTCGSNENEGDNVDQWCDQRVVPVFDNLVVNEIGDEVEAEFLSRKYVIPRQSCFYMSDLGKIHNLIPADPGSGFNLILIDPPWENASAHQKLKYPTLPNRYFLSLPIKKLGHSDGALVGLWVTNRERLRNFVEEELFPSWGVTYAASLFWLKVKADGSLTSDLDLFHHRPYECLLLGYCNGEGDGSELLSGMEETMEDQIVISIPGDYSRKPPVGELLQKYVPGAHPPRCIELFAREMVARWTSWGNEPLRFQDSHFFFR</sequence>
<feature type="compositionally biased region" description="Basic and acidic residues" evidence="2">
    <location>
        <begin position="89"/>
        <end position="99"/>
    </location>
</feature>
<dbReference type="PANTHER" id="PTHR12829:SF4">
    <property type="entry name" value="N(6)-ADENINE-SPECIFIC METHYLTRANSFERASE METTL4"/>
    <property type="match status" value="1"/>
</dbReference>
<dbReference type="EMBL" id="OZ034819">
    <property type="protein sequence ID" value="CAL1396271.1"/>
    <property type="molecule type" value="Genomic_DNA"/>
</dbReference>
<dbReference type="AlphaFoldDB" id="A0AAV2FDB3"/>
<comment type="similarity">
    <text evidence="1">Belongs to the MT-A70-like family.</text>
</comment>
<reference evidence="3 4" key="1">
    <citation type="submission" date="2024-04" db="EMBL/GenBank/DDBJ databases">
        <authorList>
            <person name="Fracassetti M."/>
        </authorList>
    </citation>
    <scope>NUCLEOTIDE SEQUENCE [LARGE SCALE GENOMIC DNA]</scope>
</reference>
<proteinExistence type="inferred from homology"/>
<protein>
    <recommendedName>
        <fullName evidence="5">Methyltransferase-like protein 2</fullName>
    </recommendedName>
</protein>
<feature type="region of interest" description="Disordered" evidence="2">
    <location>
        <begin position="67"/>
        <end position="99"/>
    </location>
</feature>
<gene>
    <name evidence="3" type="ORF">LTRI10_LOCUS36651</name>
</gene>
<dbReference type="Proteomes" id="UP001497516">
    <property type="component" value="Chromosome 6"/>
</dbReference>